<dbReference type="AlphaFoldDB" id="L2GV97"/>
<keyword evidence="2" id="KW-1185">Reference proteome</keyword>
<dbReference type="EMBL" id="GL877426">
    <property type="protein sequence ID" value="ELA47015.1"/>
    <property type="molecule type" value="Genomic_DNA"/>
</dbReference>
<dbReference type="Proteomes" id="UP000011081">
    <property type="component" value="Unassembled WGS sequence"/>
</dbReference>
<dbReference type="InParanoid" id="L2GV97"/>
<dbReference type="GeneID" id="19879338"/>
<dbReference type="RefSeq" id="XP_008074483.1">
    <property type="nucleotide sequence ID" value="XM_008076292.1"/>
</dbReference>
<reference evidence="2" key="1">
    <citation type="submission" date="2011-03" db="EMBL/GenBank/DDBJ databases">
        <title>The genome sequence of Vavraia culicis strain floridensis.</title>
        <authorList>
            <consortium name="The Broad Institute Genome Sequencing Platform"/>
            <person name="Cuomo C."/>
            <person name="Becnel J."/>
            <person name="Sanscrainte N."/>
            <person name="Young S.K."/>
            <person name="Zeng Q."/>
            <person name="Gargeya S."/>
            <person name="Fitzgerald M."/>
            <person name="Haas B."/>
            <person name="Abouelleil A."/>
            <person name="Alvarado L."/>
            <person name="Arachchi H.M."/>
            <person name="Berlin A."/>
            <person name="Chapman S.B."/>
            <person name="Gearin G."/>
            <person name="Goldberg J."/>
            <person name="Griggs A."/>
            <person name="Gujja S."/>
            <person name="Hansen M."/>
            <person name="Heiman D."/>
            <person name="Howarth C."/>
            <person name="Larimer J."/>
            <person name="Lui A."/>
            <person name="MacDonald P.J.P."/>
            <person name="McCowen C."/>
            <person name="Montmayeur A."/>
            <person name="Murphy C."/>
            <person name="Neiman D."/>
            <person name="Pearson M."/>
            <person name="Priest M."/>
            <person name="Roberts A."/>
            <person name="Saif S."/>
            <person name="Shea T."/>
            <person name="Sisk P."/>
            <person name="Stolte C."/>
            <person name="Sykes S."/>
            <person name="Wortman J."/>
            <person name="Nusbaum C."/>
            <person name="Birren B."/>
        </authorList>
    </citation>
    <scope>NUCLEOTIDE SEQUENCE [LARGE SCALE GENOMIC DNA]</scope>
    <source>
        <strain evidence="2">floridensis</strain>
    </source>
</reference>
<name>L2GV97_VAVCU</name>
<sequence length="102" mass="11850">MAMTADLLDRNISQTSYISLPVIQFHIKWPILALNKSLMALPNHINWMHQSNADVMAHSKSAPVTKRQMRHFLRADARIFFKDTPKVGTDVFRQYVVYSYTL</sequence>
<organism evidence="1 2">
    <name type="scientific">Vavraia culicis (isolate floridensis)</name>
    <name type="common">Microsporidian parasite</name>
    <dbReference type="NCBI Taxonomy" id="948595"/>
    <lineage>
        <taxon>Eukaryota</taxon>
        <taxon>Fungi</taxon>
        <taxon>Fungi incertae sedis</taxon>
        <taxon>Microsporidia</taxon>
        <taxon>Pleistophoridae</taxon>
        <taxon>Vavraia</taxon>
    </lineage>
</organism>
<dbReference type="HOGENOM" id="CLU_2279572_0_0_1"/>
<dbReference type="VEuPathDB" id="MicrosporidiaDB:VCUG_01460"/>
<gene>
    <name evidence="1" type="ORF">VCUG_01460</name>
</gene>
<evidence type="ECO:0000313" key="2">
    <source>
        <dbReference type="Proteomes" id="UP000011081"/>
    </source>
</evidence>
<proteinExistence type="predicted"/>
<protein>
    <submittedName>
        <fullName evidence="1">Uncharacterized protein</fullName>
    </submittedName>
</protein>
<accession>L2GV97</accession>
<evidence type="ECO:0000313" key="1">
    <source>
        <dbReference type="EMBL" id="ELA47015.1"/>
    </source>
</evidence>